<evidence type="ECO:0000256" key="2">
    <source>
        <dbReference type="ARBA" id="ARBA00004604"/>
    </source>
</evidence>
<evidence type="ECO:0000313" key="28">
    <source>
        <dbReference type="EMBL" id="KAG9321082.1"/>
    </source>
</evidence>
<keyword evidence="13 25" id="KW-0175">Coiled coil</keyword>
<evidence type="ECO:0000256" key="14">
    <source>
        <dbReference type="ARBA" id="ARBA00023242"/>
    </source>
</evidence>
<comment type="catalytic activity">
    <reaction evidence="22">
        <text>a (2E,4E)-dienoyl-CoA + NADPH + H(+) = a 4,5-saturated-(3E)-enoyl-CoA + NADP(+)</text>
        <dbReference type="Rhea" id="RHEA:45912"/>
        <dbReference type="ChEBI" id="CHEBI:15378"/>
        <dbReference type="ChEBI" id="CHEBI:57783"/>
        <dbReference type="ChEBI" id="CHEBI:58349"/>
        <dbReference type="ChEBI" id="CHEBI:85101"/>
        <dbReference type="ChEBI" id="CHEBI:85493"/>
        <dbReference type="EC" id="1.3.1.124"/>
    </reaction>
</comment>
<reference evidence="28" key="1">
    <citation type="submission" date="2021-07" db="EMBL/GenBank/DDBJ databases">
        <title>Draft genome of Mortierella alpina, strain LL118, isolated from an aspen leaf litter sample.</title>
        <authorList>
            <person name="Yang S."/>
            <person name="Vinatzer B.A."/>
        </authorList>
    </citation>
    <scope>NUCLEOTIDE SEQUENCE</scope>
    <source>
        <strain evidence="28">LL118</strain>
    </source>
</reference>
<dbReference type="EC" id="1.3.1.124" evidence="15"/>
<evidence type="ECO:0000256" key="25">
    <source>
        <dbReference type="SAM" id="Coils"/>
    </source>
</evidence>
<evidence type="ECO:0000256" key="23">
    <source>
        <dbReference type="ARBA" id="ARBA00048340"/>
    </source>
</evidence>
<dbReference type="InterPro" id="IPR045017">
    <property type="entry name" value="DECR2-like"/>
</dbReference>
<keyword evidence="11" id="KW-0521">NADP</keyword>
<dbReference type="GO" id="GO:0005777">
    <property type="term" value="C:peroxisome"/>
    <property type="evidence" value="ECO:0007669"/>
    <property type="project" value="TreeGrafter"/>
</dbReference>
<feature type="coiled-coil region" evidence="25">
    <location>
        <begin position="64"/>
        <end position="94"/>
    </location>
</feature>
<dbReference type="CDD" id="cd23794">
    <property type="entry name" value="UBCc_UBE2F_UBE2M"/>
    <property type="match status" value="1"/>
</dbReference>
<dbReference type="GO" id="GO:0006364">
    <property type="term" value="P:rRNA processing"/>
    <property type="evidence" value="ECO:0007669"/>
    <property type="project" value="UniProtKB-KW"/>
</dbReference>
<evidence type="ECO:0000256" key="3">
    <source>
        <dbReference type="ARBA" id="ARBA00005032"/>
    </source>
</evidence>
<evidence type="ECO:0000256" key="17">
    <source>
        <dbReference type="ARBA" id="ARBA00044047"/>
    </source>
</evidence>
<evidence type="ECO:0000256" key="13">
    <source>
        <dbReference type="ARBA" id="ARBA00023054"/>
    </source>
</evidence>
<keyword evidence="10" id="KW-0067">ATP-binding</keyword>
<evidence type="ECO:0000256" key="24">
    <source>
        <dbReference type="PROSITE-ProRule" id="PRU10133"/>
    </source>
</evidence>
<dbReference type="InterPro" id="IPR000608">
    <property type="entry name" value="UBC"/>
</dbReference>
<evidence type="ECO:0000259" key="27">
    <source>
        <dbReference type="PROSITE" id="PS50127"/>
    </source>
</evidence>
<feature type="region of interest" description="Disordered" evidence="26">
    <location>
        <begin position="1"/>
        <end position="35"/>
    </location>
</feature>
<evidence type="ECO:0000256" key="18">
    <source>
        <dbReference type="ARBA" id="ARBA00044084"/>
    </source>
</evidence>
<dbReference type="FunFam" id="3.10.110.10:FF:000005">
    <property type="entry name" value="NEDD8-conjugating enzyme Ubc12"/>
    <property type="match status" value="1"/>
</dbReference>
<keyword evidence="7" id="KW-0808">Transferase</keyword>
<dbReference type="PANTHER" id="PTHR43296:SF2">
    <property type="entry name" value="PEROXISOMAL 2,4-DIENOYL-COA REDUCTASE [(3E)-ENOYL-COA-PRODUCING]"/>
    <property type="match status" value="1"/>
</dbReference>
<organism evidence="28 29">
    <name type="scientific">Mortierella alpina</name>
    <name type="common">Oleaginous fungus</name>
    <name type="synonym">Mortierella renispora</name>
    <dbReference type="NCBI Taxonomy" id="64518"/>
    <lineage>
        <taxon>Eukaryota</taxon>
        <taxon>Fungi</taxon>
        <taxon>Fungi incertae sedis</taxon>
        <taxon>Mucoromycota</taxon>
        <taxon>Mortierellomycotina</taxon>
        <taxon>Mortierellomycetes</taxon>
        <taxon>Mortierellales</taxon>
        <taxon>Mortierellaceae</taxon>
        <taxon>Mortierella</taxon>
    </lineage>
</organism>
<dbReference type="PANTHER" id="PTHR43296">
    <property type="entry name" value="PEROXISOMAL 2,4-DIENOYL-COA REDUCTASE"/>
    <property type="match status" value="1"/>
</dbReference>
<proteinExistence type="inferred from homology"/>
<dbReference type="GO" id="GO:0005524">
    <property type="term" value="F:ATP binding"/>
    <property type="evidence" value="ECO:0007669"/>
    <property type="project" value="UniProtKB-KW"/>
</dbReference>
<dbReference type="InterPro" id="IPR023313">
    <property type="entry name" value="UBQ-conjugating_AS"/>
</dbReference>
<dbReference type="CDD" id="cd05369">
    <property type="entry name" value="TER_DECR_SDR_a"/>
    <property type="match status" value="1"/>
</dbReference>
<keyword evidence="5" id="KW-0690">Ribosome biogenesis</keyword>
<keyword evidence="12" id="KW-0560">Oxidoreductase</keyword>
<accession>A0A9P8CVJ8</accession>
<dbReference type="FunFam" id="3.40.50.720:FF:000084">
    <property type="entry name" value="Short-chain dehydrogenase reductase"/>
    <property type="match status" value="1"/>
</dbReference>
<evidence type="ECO:0000313" key="29">
    <source>
        <dbReference type="Proteomes" id="UP000717515"/>
    </source>
</evidence>
<dbReference type="InterPro" id="IPR036291">
    <property type="entry name" value="NAD(P)-bd_dom_sf"/>
</dbReference>
<evidence type="ECO:0000256" key="26">
    <source>
        <dbReference type="SAM" id="MobiDB-lite"/>
    </source>
</evidence>
<evidence type="ECO:0000256" key="19">
    <source>
        <dbReference type="ARBA" id="ARBA00044092"/>
    </source>
</evidence>
<sequence length="510" mass="56157">MTAKKTEPQEPATRVSGKDWKMAKTPTRRTQMPNALKQTYAERMAKTKQLNIARDLAKSMKQEKIDDKRRKREITEERKKIQEEKERIASLAAKMSANKLKRLKKKAGNLKGHLNELELPKTMKMTFPVPEDLLNFELEISPDEGFYAGGTFKFSFAVNGNYPHDAPSVKCLQKIYHPNIQADGKICLNILREDWKPVLTLNSVMVGLQYLLLEPNADDPLNKEAAEDLRTNRRNFETNVHKSIRGGGGSGICKGMAEALARHGAKVTIVSRTLSKLEAAAKEMRASTGGEIFAVAADVRDPKQVQAAVDKHMAHYGQLDILVNGAAGNFLSLSQHLSFNAFRSVIEIDLIGTFNTTKCCFPHLKASKGSIINVTATLQYNGTIMQSHACAAKAGVDAMSLVWANEWGPLGIRSNCIAPGPIANTVGMSKLAPEGEAVRIPLGRMGEIRDIEHATLYLASEAASYVTGQVLIVDGANWLQPGLAHGYPEVCEQEINMRAIMEPENPKSKL</sequence>
<evidence type="ECO:0000256" key="8">
    <source>
        <dbReference type="ARBA" id="ARBA00022741"/>
    </source>
</evidence>
<dbReference type="EC" id="2.3.2.34" evidence="17"/>
<dbReference type="GO" id="GO:0005730">
    <property type="term" value="C:nucleolus"/>
    <property type="evidence" value="ECO:0007669"/>
    <property type="project" value="UniProtKB-SubCell"/>
</dbReference>
<dbReference type="InterPro" id="IPR016135">
    <property type="entry name" value="UBQ-conjugating_enzyme/RWD"/>
</dbReference>
<evidence type="ECO:0000256" key="21">
    <source>
        <dbReference type="ARBA" id="ARBA00044315"/>
    </source>
</evidence>
<comment type="pathway">
    <text evidence="3">Protein modification; protein neddylation.</text>
</comment>
<dbReference type="Pfam" id="PF03879">
    <property type="entry name" value="Cgr1"/>
    <property type="match status" value="1"/>
</dbReference>
<evidence type="ECO:0000256" key="5">
    <source>
        <dbReference type="ARBA" id="ARBA00022517"/>
    </source>
</evidence>
<keyword evidence="6" id="KW-0698">rRNA processing</keyword>
<dbReference type="InterPro" id="IPR005579">
    <property type="entry name" value="Cgr1-like"/>
</dbReference>
<evidence type="ECO:0000256" key="20">
    <source>
        <dbReference type="ARBA" id="ARBA00044279"/>
    </source>
</evidence>
<evidence type="ECO:0000256" key="22">
    <source>
        <dbReference type="ARBA" id="ARBA00048009"/>
    </source>
</evidence>
<dbReference type="GO" id="GO:0061654">
    <property type="term" value="F:NEDD8 conjugating enzyme activity"/>
    <property type="evidence" value="ECO:0007669"/>
    <property type="project" value="UniProtKB-EC"/>
</dbReference>
<evidence type="ECO:0000256" key="15">
    <source>
        <dbReference type="ARBA" id="ARBA00026117"/>
    </source>
</evidence>
<evidence type="ECO:0000256" key="7">
    <source>
        <dbReference type="ARBA" id="ARBA00022679"/>
    </source>
</evidence>
<dbReference type="PROSITE" id="PS00183">
    <property type="entry name" value="UBC_1"/>
    <property type="match status" value="1"/>
</dbReference>
<dbReference type="PROSITE" id="PS50127">
    <property type="entry name" value="UBC_2"/>
    <property type="match status" value="1"/>
</dbReference>
<dbReference type="Gene3D" id="3.10.110.10">
    <property type="entry name" value="Ubiquitin Conjugating Enzyme"/>
    <property type="match status" value="1"/>
</dbReference>
<dbReference type="SMART" id="SM00212">
    <property type="entry name" value="UBCc"/>
    <property type="match status" value="1"/>
</dbReference>
<evidence type="ECO:0000256" key="16">
    <source>
        <dbReference type="ARBA" id="ARBA00043698"/>
    </source>
</evidence>
<evidence type="ECO:0000256" key="12">
    <source>
        <dbReference type="ARBA" id="ARBA00023002"/>
    </source>
</evidence>
<dbReference type="SUPFAM" id="SSF51735">
    <property type="entry name" value="NAD(P)-binding Rossmann-fold domains"/>
    <property type="match status" value="1"/>
</dbReference>
<dbReference type="Proteomes" id="UP000717515">
    <property type="component" value="Unassembled WGS sequence"/>
</dbReference>
<dbReference type="EMBL" id="JAIFTL010000232">
    <property type="protein sequence ID" value="KAG9321082.1"/>
    <property type="molecule type" value="Genomic_DNA"/>
</dbReference>
<evidence type="ECO:0000256" key="10">
    <source>
        <dbReference type="ARBA" id="ARBA00022840"/>
    </source>
</evidence>
<dbReference type="Pfam" id="PF13561">
    <property type="entry name" value="adh_short_C2"/>
    <property type="match status" value="1"/>
</dbReference>
<dbReference type="Pfam" id="PF00179">
    <property type="entry name" value="UQ_con"/>
    <property type="match status" value="1"/>
</dbReference>
<comment type="similarity">
    <text evidence="4">Belongs to the CGR1 family.</text>
</comment>
<keyword evidence="14" id="KW-0539">Nucleus</keyword>
<comment type="caution">
    <text evidence="28">The sequence shown here is derived from an EMBL/GenBank/DDBJ whole genome shotgun (WGS) entry which is preliminary data.</text>
</comment>
<feature type="active site" description="Glycyl thioester intermediate" evidence="24">
    <location>
        <position position="187"/>
    </location>
</feature>
<keyword evidence="9" id="KW-0833">Ubl conjugation pathway</keyword>
<evidence type="ECO:0000256" key="9">
    <source>
        <dbReference type="ARBA" id="ARBA00022786"/>
    </source>
</evidence>
<dbReference type="PRINTS" id="PR00081">
    <property type="entry name" value="GDHRDH"/>
</dbReference>
<gene>
    <name evidence="28" type="ORF">KVV02_008363</name>
</gene>
<dbReference type="SUPFAM" id="SSF54495">
    <property type="entry name" value="UBC-like"/>
    <property type="match status" value="1"/>
</dbReference>
<feature type="domain" description="UBC core" evidence="27">
    <location>
        <begin position="98"/>
        <end position="249"/>
    </location>
</feature>
<evidence type="ECO:0000256" key="1">
    <source>
        <dbReference type="ARBA" id="ARBA00004090"/>
    </source>
</evidence>
<dbReference type="Gene3D" id="3.40.50.720">
    <property type="entry name" value="NAD(P)-binding Rossmann-like Domain"/>
    <property type="match status" value="1"/>
</dbReference>
<dbReference type="GO" id="GO:0008670">
    <property type="term" value="F:2,4-dienoyl-CoA reductase (NADPH) activity"/>
    <property type="evidence" value="ECO:0007669"/>
    <property type="project" value="InterPro"/>
</dbReference>
<comment type="catalytic activity">
    <reaction evidence="23">
        <text>a (2E,4Z)-dienoyl-CoA + NADPH + H(+) = a 4,5-saturated-(3E)-enoyl-CoA + NADP(+)</text>
        <dbReference type="Rhea" id="RHEA:61892"/>
        <dbReference type="ChEBI" id="CHEBI:15378"/>
        <dbReference type="ChEBI" id="CHEBI:57783"/>
        <dbReference type="ChEBI" id="CHEBI:58349"/>
        <dbReference type="ChEBI" id="CHEBI:85099"/>
        <dbReference type="ChEBI" id="CHEBI:85493"/>
        <dbReference type="EC" id="1.3.1.124"/>
    </reaction>
</comment>
<comment type="catalytic activity">
    <reaction evidence="16">
        <text>[E1 NEDD8-activating enzyme]-S-[NEDD8 protein]-yl-L-cysteine + [E2 NEDD8-conjugating enzyme]-L-cysteine = [E1 NEDD8-activating enzyme]-L-cysteine + [E2 NEDD8-conjugating enzyme]-S-[NEDD8-protein]-yl-L-cysteine.</text>
        <dbReference type="EC" id="2.3.2.34"/>
    </reaction>
</comment>
<evidence type="ECO:0000256" key="4">
    <source>
        <dbReference type="ARBA" id="ARBA00007869"/>
    </source>
</evidence>
<keyword evidence="8" id="KW-0547">Nucleotide-binding</keyword>
<name>A0A9P8CVJ8_MORAP</name>
<dbReference type="AlphaFoldDB" id="A0A9P8CVJ8"/>
<evidence type="ECO:0000256" key="11">
    <source>
        <dbReference type="ARBA" id="ARBA00022857"/>
    </source>
</evidence>
<dbReference type="GO" id="GO:0009062">
    <property type="term" value="P:fatty acid catabolic process"/>
    <property type="evidence" value="ECO:0007669"/>
    <property type="project" value="InterPro"/>
</dbReference>
<comment type="subcellular location">
    <subcellularLocation>
        <location evidence="2">Nucleus</location>
        <location evidence="2">Nucleolus</location>
    </subcellularLocation>
</comment>
<evidence type="ECO:0000256" key="6">
    <source>
        <dbReference type="ARBA" id="ARBA00022552"/>
    </source>
</evidence>
<dbReference type="InterPro" id="IPR002347">
    <property type="entry name" value="SDR_fam"/>
</dbReference>
<protein>
    <recommendedName>
        <fullName evidence="19">NEDD8-conjugating enzyme UBC12</fullName>
        <ecNumber evidence="15">1.3.1.124</ecNumber>
        <ecNumber evidence="17">2.3.2.34</ecNumber>
    </recommendedName>
    <alternativeName>
        <fullName evidence="18">NEDD8-conjugating enzyme Ubc12</fullName>
    </alternativeName>
    <alternativeName>
        <fullName evidence="20">RUB1-conjugating enzyme</fullName>
    </alternativeName>
    <alternativeName>
        <fullName evidence="21">Ubiquitin carrier protein 12</fullName>
    </alternativeName>
</protein>
<comment type="function">
    <text evidence="1">Involved in nucleolar integrity and required for processing of the pre-rRNA for the 60S ribosome subunit.</text>
</comment>